<dbReference type="InterPro" id="IPR002048">
    <property type="entry name" value="EF_hand_dom"/>
</dbReference>
<keyword evidence="5" id="KW-1185">Reference proteome</keyword>
<dbReference type="SMART" id="SM00054">
    <property type="entry name" value="EFh"/>
    <property type="match status" value="2"/>
</dbReference>
<accession>A0AAV2I9G2</accession>
<feature type="domain" description="EF-hand" evidence="3">
    <location>
        <begin position="159"/>
        <end position="191"/>
    </location>
</feature>
<keyword evidence="1" id="KW-0106">Calcium</keyword>
<evidence type="ECO:0000313" key="5">
    <source>
        <dbReference type="Proteomes" id="UP001497497"/>
    </source>
</evidence>
<evidence type="ECO:0000256" key="1">
    <source>
        <dbReference type="ARBA" id="ARBA00022837"/>
    </source>
</evidence>
<gene>
    <name evidence="4" type="ORF">GSLYS_00015804001</name>
</gene>
<dbReference type="CDD" id="cd00051">
    <property type="entry name" value="EFh"/>
    <property type="match status" value="1"/>
</dbReference>
<evidence type="ECO:0000259" key="3">
    <source>
        <dbReference type="PROSITE" id="PS50222"/>
    </source>
</evidence>
<dbReference type="Pfam" id="PF13499">
    <property type="entry name" value="EF-hand_7"/>
    <property type="match status" value="1"/>
</dbReference>
<protein>
    <recommendedName>
        <fullName evidence="3">EF-hand domain-containing protein</fullName>
    </recommendedName>
</protein>
<feature type="compositionally biased region" description="Basic and acidic residues" evidence="2">
    <location>
        <begin position="11"/>
        <end position="25"/>
    </location>
</feature>
<feature type="compositionally biased region" description="Basic residues" evidence="2">
    <location>
        <begin position="1"/>
        <end position="10"/>
    </location>
</feature>
<dbReference type="EMBL" id="CAXITT010000475">
    <property type="protein sequence ID" value="CAL1542204.1"/>
    <property type="molecule type" value="Genomic_DNA"/>
</dbReference>
<dbReference type="PROSITE" id="PS50222">
    <property type="entry name" value="EF_HAND_2"/>
    <property type="match status" value="1"/>
</dbReference>
<sequence>MSFLRFFKRKKDPECKKKEKKDGDKKKHRNFFKGRWKKEETQPVSDPSIETRKLFYTAEFHSLGDVTRDDTMTKEEFYRLMMLLGYPDGVEGAERIWLDHGQEDGGRMTLDQYIALMFDDAVDAKTNCWRKLFANFDPDGNAFASKSEVIKGLQNIGLDITPEMRKIVDKMDTNKDGKISYEEFLKAQLKQ</sequence>
<evidence type="ECO:0000313" key="4">
    <source>
        <dbReference type="EMBL" id="CAL1542204.1"/>
    </source>
</evidence>
<dbReference type="AlphaFoldDB" id="A0AAV2I9G2"/>
<dbReference type="InterPro" id="IPR011992">
    <property type="entry name" value="EF-hand-dom_pair"/>
</dbReference>
<dbReference type="PROSITE" id="PS00018">
    <property type="entry name" value="EF_HAND_1"/>
    <property type="match status" value="1"/>
</dbReference>
<dbReference type="Gene3D" id="1.10.238.10">
    <property type="entry name" value="EF-hand"/>
    <property type="match status" value="1"/>
</dbReference>
<dbReference type="InterPro" id="IPR018247">
    <property type="entry name" value="EF_Hand_1_Ca_BS"/>
</dbReference>
<proteinExistence type="predicted"/>
<reference evidence="4 5" key="1">
    <citation type="submission" date="2024-04" db="EMBL/GenBank/DDBJ databases">
        <authorList>
            <consortium name="Genoscope - CEA"/>
            <person name="William W."/>
        </authorList>
    </citation>
    <scope>NUCLEOTIDE SEQUENCE [LARGE SCALE GENOMIC DNA]</scope>
</reference>
<dbReference type="GO" id="GO:0005509">
    <property type="term" value="F:calcium ion binding"/>
    <property type="evidence" value="ECO:0007669"/>
    <property type="project" value="InterPro"/>
</dbReference>
<feature type="region of interest" description="Disordered" evidence="2">
    <location>
        <begin position="1"/>
        <end position="32"/>
    </location>
</feature>
<organism evidence="4 5">
    <name type="scientific">Lymnaea stagnalis</name>
    <name type="common">Great pond snail</name>
    <name type="synonym">Helix stagnalis</name>
    <dbReference type="NCBI Taxonomy" id="6523"/>
    <lineage>
        <taxon>Eukaryota</taxon>
        <taxon>Metazoa</taxon>
        <taxon>Spiralia</taxon>
        <taxon>Lophotrochozoa</taxon>
        <taxon>Mollusca</taxon>
        <taxon>Gastropoda</taxon>
        <taxon>Heterobranchia</taxon>
        <taxon>Euthyneura</taxon>
        <taxon>Panpulmonata</taxon>
        <taxon>Hygrophila</taxon>
        <taxon>Lymnaeoidea</taxon>
        <taxon>Lymnaeidae</taxon>
        <taxon>Lymnaea</taxon>
    </lineage>
</organism>
<comment type="caution">
    <text evidence="4">The sequence shown here is derived from an EMBL/GenBank/DDBJ whole genome shotgun (WGS) entry which is preliminary data.</text>
</comment>
<dbReference type="SUPFAM" id="SSF47473">
    <property type="entry name" value="EF-hand"/>
    <property type="match status" value="1"/>
</dbReference>
<name>A0AAV2I9G2_LYMST</name>
<dbReference type="Proteomes" id="UP001497497">
    <property type="component" value="Unassembled WGS sequence"/>
</dbReference>
<evidence type="ECO:0000256" key="2">
    <source>
        <dbReference type="SAM" id="MobiDB-lite"/>
    </source>
</evidence>